<dbReference type="Gene3D" id="1.10.510.10">
    <property type="entry name" value="Transferase(Phosphotransferase) domain 1"/>
    <property type="match status" value="1"/>
</dbReference>
<evidence type="ECO:0000256" key="25">
    <source>
        <dbReference type="SAM" id="SignalP"/>
    </source>
</evidence>
<keyword evidence="11 24" id="KW-1133">Transmembrane helix</keyword>
<keyword evidence="12 24" id="KW-0472">Membrane</keyword>
<feature type="domain" description="Ig-like" evidence="27">
    <location>
        <begin position="128"/>
        <end position="223"/>
    </location>
</feature>
<dbReference type="InterPro" id="IPR020635">
    <property type="entry name" value="Tyr_kinase_cat_dom"/>
</dbReference>
<dbReference type="InterPro" id="IPR036179">
    <property type="entry name" value="Ig-like_dom_sf"/>
</dbReference>
<evidence type="ECO:0000256" key="14">
    <source>
        <dbReference type="ARBA" id="ARBA00023157"/>
    </source>
</evidence>
<feature type="domain" description="Protein kinase" evidence="26">
    <location>
        <begin position="337"/>
        <end position="612"/>
    </location>
</feature>
<feature type="chain" id="PRO_5004586678" description="receptor protein-tyrosine kinase" evidence="25">
    <location>
        <begin position="23"/>
        <end position="642"/>
    </location>
</feature>
<evidence type="ECO:0000256" key="8">
    <source>
        <dbReference type="ARBA" id="ARBA00022741"/>
    </source>
</evidence>
<dbReference type="PRINTS" id="PR00109">
    <property type="entry name" value="TYRKINASE"/>
</dbReference>
<dbReference type="InterPro" id="IPR013098">
    <property type="entry name" value="Ig_I-set"/>
</dbReference>
<evidence type="ECO:0000256" key="18">
    <source>
        <dbReference type="ARBA" id="ARBA00051243"/>
    </source>
</evidence>
<evidence type="ECO:0000256" key="11">
    <source>
        <dbReference type="ARBA" id="ARBA00022989"/>
    </source>
</evidence>
<evidence type="ECO:0000256" key="20">
    <source>
        <dbReference type="PIRSR" id="PIRSR000628-1"/>
    </source>
</evidence>
<evidence type="ECO:0000256" key="13">
    <source>
        <dbReference type="ARBA" id="ARBA00023137"/>
    </source>
</evidence>
<dbReference type="PIRSF" id="PIRSF000628">
    <property type="entry name" value="FGFR"/>
    <property type="match status" value="1"/>
</dbReference>
<keyword evidence="13" id="KW-0829">Tyrosine-protein kinase</keyword>
<evidence type="ECO:0000256" key="19">
    <source>
        <dbReference type="ARBA" id="ARBA00056965"/>
    </source>
</evidence>
<accession>T1DCI5</accession>
<dbReference type="InterPro" id="IPR001245">
    <property type="entry name" value="Ser-Thr/Tyr_kinase_cat_dom"/>
</dbReference>
<keyword evidence="14 22" id="KW-1015">Disulfide bond</keyword>
<comment type="catalytic activity">
    <reaction evidence="18">
        <text>L-tyrosyl-[protein] + ATP = O-phospho-L-tyrosyl-[protein] + ADP + H(+)</text>
        <dbReference type="Rhea" id="RHEA:10596"/>
        <dbReference type="Rhea" id="RHEA-COMP:10136"/>
        <dbReference type="Rhea" id="RHEA-COMP:20101"/>
        <dbReference type="ChEBI" id="CHEBI:15378"/>
        <dbReference type="ChEBI" id="CHEBI:30616"/>
        <dbReference type="ChEBI" id="CHEBI:46858"/>
        <dbReference type="ChEBI" id="CHEBI:61978"/>
        <dbReference type="ChEBI" id="CHEBI:456216"/>
        <dbReference type="EC" id="2.7.10.1"/>
    </reaction>
</comment>
<dbReference type="EC" id="2.7.10.1" evidence="2"/>
<keyword evidence="10 21" id="KW-0067">ATP-binding</keyword>
<feature type="binding site" evidence="21">
    <location>
        <position position="425"/>
    </location>
    <ligand>
        <name>ATP</name>
        <dbReference type="ChEBI" id="CHEBI:30616"/>
    </ligand>
</feature>
<dbReference type="PANTHER" id="PTHR24416">
    <property type="entry name" value="TYROSINE-PROTEIN KINASE RECEPTOR"/>
    <property type="match status" value="1"/>
</dbReference>
<proteinExistence type="evidence at transcript level"/>
<feature type="transmembrane region" description="Helical" evidence="24">
    <location>
        <begin position="237"/>
        <end position="257"/>
    </location>
</feature>
<evidence type="ECO:0000256" key="4">
    <source>
        <dbReference type="ARBA" id="ARBA00022679"/>
    </source>
</evidence>
<evidence type="ECO:0000259" key="27">
    <source>
        <dbReference type="PROSITE" id="PS50835"/>
    </source>
</evidence>
<evidence type="ECO:0000256" key="21">
    <source>
        <dbReference type="PIRSR" id="PIRSR000628-2"/>
    </source>
</evidence>
<keyword evidence="7" id="KW-0677">Repeat</keyword>
<comment type="function">
    <text evidence="19">Receptor for basic fibroblast growth factor.</text>
</comment>
<evidence type="ECO:0000256" key="9">
    <source>
        <dbReference type="ARBA" id="ARBA00022777"/>
    </source>
</evidence>
<keyword evidence="15 28" id="KW-0675">Receptor</keyword>
<evidence type="ECO:0000256" key="7">
    <source>
        <dbReference type="ARBA" id="ARBA00022737"/>
    </source>
</evidence>
<dbReference type="FunFam" id="2.60.40.10:FF:000016">
    <property type="entry name" value="Fibroblast growth factor receptor"/>
    <property type="match status" value="1"/>
</dbReference>
<dbReference type="GO" id="GO:0005886">
    <property type="term" value="C:plasma membrane"/>
    <property type="evidence" value="ECO:0007669"/>
    <property type="project" value="TreeGrafter"/>
</dbReference>
<sequence length="642" mass="73022">MIAFRRIVLITCFLIHWSISVADNDNSTFFPPRFLKRGSMYELVARPAGSSTTLKCAAEGNPVPEIKWLKDGNPLIKSGNIRKQKWSLKFDQLTIADEGIYSCILSNPLGNISFDFTLEVSERIPHRPIMSEEYPKNQTVYVGDTSTFECRFVSDLHPSMRWLRYQVNDSSGDMYAESIQSKNPNHTNPKFLIIENVTYEDAGKYACFVSNTIGNSQRSFWLTVLPRKVETQSPKNIFIIISVLVVFLLLTVSIYLIHRHYKMKREKLKQLANKPLNVFLKKKVVLVRQTSGSSQNLSAPLVKIQAVDPGYDTDSTCISEYEIPPDPSWEFSRQKLKFAGKHLGRGAFGQVMQAEALGIIEENKYTTVAVKMLKDGHTDQDVIDLISEMEMMKTIGKHAHIINLLGCCTQNGPLYVIVEYACNGNLRDFLRKHRPVSGYEISTTSREIITEKNLISFAYQVAKGMEYLASKKCIHRDLAARNVLVMEDKILKIADFGLARDVHLNDYYRKKKRGMLPVKWMALESLIDRLYTTKSDVWSFGVLMWEIMTLGGLPYATVPPERLFTLLQSGHRLEKPQNCPVDVYLLMLECWSATPEDRPTFSNLVRDLGALLANASEVEYLSLGFDYDESTEESAEESSDEN</sequence>
<dbReference type="Gene3D" id="3.30.200.20">
    <property type="entry name" value="Phosphorylase Kinase, domain 1"/>
    <property type="match status" value="1"/>
</dbReference>
<keyword evidence="16" id="KW-0325">Glycoprotein</keyword>
<dbReference type="FunFam" id="3.30.200.20:FF:000593">
    <property type="entry name" value="Predicted protein"/>
    <property type="match status" value="1"/>
</dbReference>
<dbReference type="InterPro" id="IPR050122">
    <property type="entry name" value="RTK"/>
</dbReference>
<feature type="binding site" evidence="21">
    <location>
        <position position="481"/>
    </location>
    <ligand>
        <name>ATP</name>
        <dbReference type="ChEBI" id="CHEBI:30616"/>
    </ligand>
</feature>
<dbReference type="PANTHER" id="PTHR24416:SF550">
    <property type="entry name" value="FIBROBLAST GROWTH FACTOR RECEPTOR HOMOLOG 1-RELATED"/>
    <property type="match status" value="1"/>
</dbReference>
<evidence type="ECO:0000256" key="3">
    <source>
        <dbReference type="ARBA" id="ARBA00022553"/>
    </source>
</evidence>
<feature type="domain" description="Ig-like" evidence="27">
    <location>
        <begin position="32"/>
        <end position="121"/>
    </location>
</feature>
<keyword evidence="5 24" id="KW-0812">Transmembrane</keyword>
<dbReference type="SMART" id="SM00219">
    <property type="entry name" value="TyrKc"/>
    <property type="match status" value="1"/>
</dbReference>
<evidence type="ECO:0000256" key="5">
    <source>
        <dbReference type="ARBA" id="ARBA00022692"/>
    </source>
</evidence>
<evidence type="ECO:0000256" key="6">
    <source>
        <dbReference type="ARBA" id="ARBA00022729"/>
    </source>
</evidence>
<dbReference type="Pfam" id="PF07679">
    <property type="entry name" value="I-set"/>
    <property type="match status" value="2"/>
</dbReference>
<evidence type="ECO:0000256" key="12">
    <source>
        <dbReference type="ARBA" id="ARBA00023136"/>
    </source>
</evidence>
<dbReference type="SUPFAM" id="SSF48726">
    <property type="entry name" value="Immunoglobulin"/>
    <property type="match status" value="2"/>
</dbReference>
<dbReference type="Pfam" id="PF07714">
    <property type="entry name" value="PK_Tyr_Ser-Thr"/>
    <property type="match status" value="1"/>
</dbReference>
<feature type="signal peptide" evidence="25">
    <location>
        <begin position="1"/>
        <end position="22"/>
    </location>
</feature>
<comment type="subcellular location">
    <subcellularLocation>
        <location evidence="1">Membrane</location>
        <topology evidence="1">Single-pass membrane protein</topology>
    </subcellularLocation>
</comment>
<dbReference type="FunFam" id="1.10.510.10:FF:000007">
    <property type="entry name" value="Fibroblast growth factor receptor"/>
    <property type="match status" value="1"/>
</dbReference>
<evidence type="ECO:0000256" key="10">
    <source>
        <dbReference type="ARBA" id="ARBA00022840"/>
    </source>
</evidence>
<dbReference type="InterPro" id="IPR000719">
    <property type="entry name" value="Prot_kinase_dom"/>
</dbReference>
<feature type="binding site" evidence="21 23">
    <location>
        <position position="371"/>
    </location>
    <ligand>
        <name>ATP</name>
        <dbReference type="ChEBI" id="CHEBI:30616"/>
    </ligand>
</feature>
<dbReference type="InterPro" id="IPR007110">
    <property type="entry name" value="Ig-like_dom"/>
</dbReference>
<keyword evidence="4" id="KW-0808">Transferase</keyword>
<dbReference type="InterPro" id="IPR008266">
    <property type="entry name" value="Tyr_kinase_AS"/>
</dbReference>
<evidence type="ECO:0000256" key="23">
    <source>
        <dbReference type="PROSITE-ProRule" id="PRU10141"/>
    </source>
</evidence>
<evidence type="ECO:0000259" key="26">
    <source>
        <dbReference type="PROSITE" id="PS50011"/>
    </source>
</evidence>
<keyword evidence="17" id="KW-0393">Immunoglobulin domain</keyword>
<dbReference type="GO" id="GO:0005007">
    <property type="term" value="F:fibroblast growth factor receptor activity"/>
    <property type="evidence" value="ECO:0007669"/>
    <property type="project" value="InterPro"/>
</dbReference>
<dbReference type="PROSITE" id="PS50835">
    <property type="entry name" value="IG_LIKE"/>
    <property type="match status" value="2"/>
</dbReference>
<feature type="binding site" evidence="21">
    <location>
        <begin position="343"/>
        <end position="349"/>
    </location>
    <ligand>
        <name>ATP</name>
        <dbReference type="ChEBI" id="CHEBI:30616"/>
    </ligand>
</feature>
<feature type="active site" description="Proton acceptor" evidence="20">
    <location>
        <position position="477"/>
    </location>
</feature>
<dbReference type="PROSITE" id="PS00107">
    <property type="entry name" value="PROTEIN_KINASE_ATP"/>
    <property type="match status" value="1"/>
</dbReference>
<dbReference type="SMART" id="SM00409">
    <property type="entry name" value="IG"/>
    <property type="match status" value="2"/>
</dbReference>
<dbReference type="Gene3D" id="2.60.40.10">
    <property type="entry name" value="Immunoglobulins"/>
    <property type="match status" value="2"/>
</dbReference>
<feature type="binding site" evidence="21">
    <location>
        <position position="495"/>
    </location>
    <ligand>
        <name>ATP</name>
        <dbReference type="ChEBI" id="CHEBI:30616"/>
    </ligand>
</feature>
<keyword evidence="9 28" id="KW-0418">Kinase</keyword>
<evidence type="ECO:0000256" key="2">
    <source>
        <dbReference type="ARBA" id="ARBA00011902"/>
    </source>
</evidence>
<dbReference type="InterPro" id="IPR003599">
    <property type="entry name" value="Ig_sub"/>
</dbReference>
<evidence type="ECO:0000256" key="22">
    <source>
        <dbReference type="PIRSR" id="PIRSR000628-3"/>
    </source>
</evidence>
<evidence type="ECO:0000313" key="28">
    <source>
        <dbReference type="EMBL" id="JAA93025.1"/>
    </source>
</evidence>
<dbReference type="SMART" id="SM00408">
    <property type="entry name" value="IGc2"/>
    <property type="match status" value="2"/>
</dbReference>
<dbReference type="InterPro" id="IPR017441">
    <property type="entry name" value="Protein_kinase_ATP_BS"/>
</dbReference>
<dbReference type="InterPro" id="IPR016248">
    <property type="entry name" value="FGF_rcpt_fam"/>
</dbReference>
<feature type="disulfide bond" evidence="22">
    <location>
        <begin position="56"/>
        <end position="103"/>
    </location>
</feature>
<protein>
    <recommendedName>
        <fullName evidence="2">receptor protein-tyrosine kinase</fullName>
        <ecNumber evidence="2">2.7.10.1</ecNumber>
    </recommendedName>
</protein>
<evidence type="ECO:0000256" key="15">
    <source>
        <dbReference type="ARBA" id="ARBA00023170"/>
    </source>
</evidence>
<name>T1DCI5_CUPSA</name>
<dbReference type="FunFam" id="2.60.40.10:FF:000020">
    <property type="entry name" value="Fibroblast growth factor receptor"/>
    <property type="match status" value="1"/>
</dbReference>
<dbReference type="InterPro" id="IPR013783">
    <property type="entry name" value="Ig-like_fold"/>
</dbReference>
<feature type="disulfide bond" evidence="22">
    <location>
        <begin position="150"/>
        <end position="207"/>
    </location>
</feature>
<dbReference type="InterPro" id="IPR003598">
    <property type="entry name" value="Ig_sub2"/>
</dbReference>
<evidence type="ECO:0000256" key="16">
    <source>
        <dbReference type="ARBA" id="ARBA00023180"/>
    </source>
</evidence>
<dbReference type="SUPFAM" id="SSF56112">
    <property type="entry name" value="Protein kinase-like (PK-like)"/>
    <property type="match status" value="1"/>
</dbReference>
<dbReference type="AlphaFoldDB" id="T1DCI5"/>
<keyword evidence="3" id="KW-0597">Phosphoprotein</keyword>
<evidence type="ECO:0000256" key="1">
    <source>
        <dbReference type="ARBA" id="ARBA00004167"/>
    </source>
</evidence>
<dbReference type="GO" id="GO:0005524">
    <property type="term" value="F:ATP binding"/>
    <property type="evidence" value="ECO:0007669"/>
    <property type="project" value="UniProtKB-UniRule"/>
</dbReference>
<keyword evidence="6 25" id="KW-0732">Signal</keyword>
<organism evidence="28">
    <name type="scientific">Cupiennius salei</name>
    <name type="common">American wandering spider</name>
    <dbReference type="NCBI Taxonomy" id="6928"/>
    <lineage>
        <taxon>Eukaryota</taxon>
        <taxon>Metazoa</taxon>
        <taxon>Ecdysozoa</taxon>
        <taxon>Arthropoda</taxon>
        <taxon>Chelicerata</taxon>
        <taxon>Arachnida</taxon>
        <taxon>Araneae</taxon>
        <taxon>Araneomorphae</taxon>
        <taxon>Entelegynae</taxon>
        <taxon>Lycosoidea</taxon>
        <taxon>Ctenidae</taxon>
        <taxon>Cupiennius</taxon>
    </lineage>
</organism>
<dbReference type="PROSITE" id="PS00109">
    <property type="entry name" value="PROTEIN_KINASE_TYR"/>
    <property type="match status" value="1"/>
</dbReference>
<evidence type="ECO:0000256" key="24">
    <source>
        <dbReference type="SAM" id="Phobius"/>
    </source>
</evidence>
<reference evidence="28" key="1">
    <citation type="submission" date="2013-06" db="EMBL/GenBank/DDBJ databases">
        <title>Upstream open reading frames and Kozak regions of a set of assembled transcriptome sequences from the spider Cupiennius salei.</title>
        <authorList>
            <person name="French A.S."/>
            <person name="Li A.W."/>
            <person name="Meisner S."/>
            <person name="Torkkeli P.H."/>
        </authorList>
    </citation>
    <scope>NUCLEOTIDE SEQUENCE</scope>
    <source>
        <tissue evidence="28">Leg hypodermis</tissue>
    </source>
</reference>
<dbReference type="InterPro" id="IPR011009">
    <property type="entry name" value="Kinase-like_dom_sf"/>
</dbReference>
<keyword evidence="8 23" id="KW-0547">Nucleotide-binding</keyword>
<feature type="binding site" evidence="21">
    <location>
        <begin position="419"/>
        <end position="421"/>
    </location>
    <ligand>
        <name>ATP</name>
        <dbReference type="ChEBI" id="CHEBI:30616"/>
    </ligand>
</feature>
<dbReference type="EMBL" id="GAKT01000037">
    <property type="protein sequence ID" value="JAA93025.1"/>
    <property type="molecule type" value="mRNA"/>
</dbReference>
<dbReference type="GO" id="GO:0043235">
    <property type="term" value="C:receptor complex"/>
    <property type="evidence" value="ECO:0007669"/>
    <property type="project" value="TreeGrafter"/>
</dbReference>
<dbReference type="GO" id="GO:0008284">
    <property type="term" value="P:positive regulation of cell population proliferation"/>
    <property type="evidence" value="ECO:0007669"/>
    <property type="project" value="InterPro"/>
</dbReference>
<dbReference type="PROSITE" id="PS50011">
    <property type="entry name" value="PROTEIN_KINASE_DOM"/>
    <property type="match status" value="1"/>
</dbReference>
<evidence type="ECO:0000256" key="17">
    <source>
        <dbReference type="ARBA" id="ARBA00023319"/>
    </source>
</evidence>